<comment type="subcellular location">
    <subcellularLocation>
        <location evidence="1">Nucleus</location>
    </subcellularLocation>
</comment>
<evidence type="ECO:0000313" key="13">
    <source>
        <dbReference type="EMBL" id="PIO31919.1"/>
    </source>
</evidence>
<evidence type="ECO:0000256" key="10">
    <source>
        <dbReference type="PROSITE-ProRule" id="PRU00042"/>
    </source>
</evidence>
<dbReference type="GO" id="GO:0000978">
    <property type="term" value="F:RNA polymerase II cis-regulatory region sequence-specific DNA binding"/>
    <property type="evidence" value="ECO:0007669"/>
    <property type="project" value="TreeGrafter"/>
</dbReference>
<feature type="domain" description="C2H2-type" evidence="12">
    <location>
        <begin position="123"/>
        <end position="150"/>
    </location>
</feature>
<dbReference type="PANTHER" id="PTHR14003">
    <property type="entry name" value="TRANSCRIPTIONAL REPRESSOR PROTEIN YY"/>
    <property type="match status" value="1"/>
</dbReference>
<evidence type="ECO:0000256" key="2">
    <source>
        <dbReference type="ARBA" id="ARBA00022723"/>
    </source>
</evidence>
<keyword evidence="9" id="KW-0539">Nucleus</keyword>
<dbReference type="Gene3D" id="3.30.160.60">
    <property type="entry name" value="Classic Zinc Finger"/>
    <property type="match status" value="5"/>
</dbReference>
<dbReference type="GO" id="GO:0005667">
    <property type="term" value="C:transcription regulator complex"/>
    <property type="evidence" value="ECO:0007669"/>
    <property type="project" value="TreeGrafter"/>
</dbReference>
<feature type="domain" description="C2H2-type" evidence="12">
    <location>
        <begin position="151"/>
        <end position="178"/>
    </location>
</feature>
<keyword evidence="4 10" id="KW-0863">Zinc-finger</keyword>
<evidence type="ECO:0000256" key="3">
    <source>
        <dbReference type="ARBA" id="ARBA00022737"/>
    </source>
</evidence>
<feature type="region of interest" description="Disordered" evidence="11">
    <location>
        <begin position="44"/>
        <end position="88"/>
    </location>
</feature>
<feature type="domain" description="C2H2-type" evidence="12">
    <location>
        <begin position="235"/>
        <end position="262"/>
    </location>
</feature>
<keyword evidence="7" id="KW-0238">DNA-binding</keyword>
<evidence type="ECO:0000256" key="5">
    <source>
        <dbReference type="ARBA" id="ARBA00022833"/>
    </source>
</evidence>
<dbReference type="GO" id="GO:0031519">
    <property type="term" value="C:PcG protein complex"/>
    <property type="evidence" value="ECO:0007669"/>
    <property type="project" value="TreeGrafter"/>
</dbReference>
<dbReference type="GO" id="GO:0000785">
    <property type="term" value="C:chromatin"/>
    <property type="evidence" value="ECO:0007669"/>
    <property type="project" value="TreeGrafter"/>
</dbReference>
<dbReference type="InterPro" id="IPR013087">
    <property type="entry name" value="Znf_C2H2_type"/>
</dbReference>
<dbReference type="SUPFAM" id="SSF57667">
    <property type="entry name" value="beta-beta-alpha zinc fingers"/>
    <property type="match status" value="3"/>
</dbReference>
<dbReference type="AlphaFoldDB" id="A0A2G9RVJ7"/>
<evidence type="ECO:0000256" key="9">
    <source>
        <dbReference type="ARBA" id="ARBA00023242"/>
    </source>
</evidence>
<evidence type="ECO:0000313" key="14">
    <source>
        <dbReference type="Proteomes" id="UP000228934"/>
    </source>
</evidence>
<dbReference type="InterPro" id="IPR036236">
    <property type="entry name" value="Znf_C2H2_sf"/>
</dbReference>
<proteinExistence type="predicted"/>
<dbReference type="FunFam" id="3.30.160.60:FF:002716">
    <property type="entry name" value="Zinc finger protein 212"/>
    <property type="match status" value="1"/>
</dbReference>
<dbReference type="EMBL" id="KV930905">
    <property type="protein sequence ID" value="PIO31919.1"/>
    <property type="molecule type" value="Genomic_DNA"/>
</dbReference>
<evidence type="ECO:0000256" key="11">
    <source>
        <dbReference type="SAM" id="MobiDB-lite"/>
    </source>
</evidence>
<dbReference type="PROSITE" id="PS00028">
    <property type="entry name" value="ZINC_FINGER_C2H2_1"/>
    <property type="match status" value="5"/>
</dbReference>
<gene>
    <name evidence="13" type="ORF">AB205_0080210</name>
</gene>
<keyword evidence="14" id="KW-1185">Reference proteome</keyword>
<dbReference type="GO" id="GO:0000981">
    <property type="term" value="F:DNA-binding transcription factor activity, RNA polymerase II-specific"/>
    <property type="evidence" value="ECO:0007669"/>
    <property type="project" value="TreeGrafter"/>
</dbReference>
<keyword evidence="3" id="KW-0677">Repeat</keyword>
<dbReference type="FunFam" id="3.30.160.60:FF:000358">
    <property type="entry name" value="zinc finger protein 24"/>
    <property type="match status" value="1"/>
</dbReference>
<keyword evidence="5" id="KW-0862">Zinc</keyword>
<evidence type="ECO:0000256" key="1">
    <source>
        <dbReference type="ARBA" id="ARBA00004123"/>
    </source>
</evidence>
<evidence type="ECO:0000256" key="4">
    <source>
        <dbReference type="ARBA" id="ARBA00022771"/>
    </source>
</evidence>
<name>A0A2G9RVJ7_AQUCT</name>
<evidence type="ECO:0000256" key="6">
    <source>
        <dbReference type="ARBA" id="ARBA00023015"/>
    </source>
</evidence>
<dbReference type="PANTHER" id="PTHR14003:SF25">
    <property type="entry name" value="GASTRULA ZINC FINGER PROTEIN XLCGF57.1"/>
    <property type="match status" value="1"/>
</dbReference>
<reference evidence="14" key="1">
    <citation type="journal article" date="2017" name="Nat. Commun.">
        <title>The North American bullfrog draft genome provides insight into hormonal regulation of long noncoding RNA.</title>
        <authorList>
            <person name="Hammond S.A."/>
            <person name="Warren R.L."/>
            <person name="Vandervalk B.P."/>
            <person name="Kucuk E."/>
            <person name="Khan H."/>
            <person name="Gibb E.A."/>
            <person name="Pandoh P."/>
            <person name="Kirk H."/>
            <person name="Zhao Y."/>
            <person name="Jones M."/>
            <person name="Mungall A.J."/>
            <person name="Coope R."/>
            <person name="Pleasance S."/>
            <person name="Moore R.A."/>
            <person name="Holt R.A."/>
            <person name="Round J.M."/>
            <person name="Ohora S."/>
            <person name="Walle B.V."/>
            <person name="Veldhoen N."/>
            <person name="Helbing C.C."/>
            <person name="Birol I."/>
        </authorList>
    </citation>
    <scope>NUCLEOTIDE SEQUENCE [LARGE SCALE GENOMIC DNA]</scope>
</reference>
<feature type="non-terminal residue" evidence="13">
    <location>
        <position position="1"/>
    </location>
</feature>
<dbReference type="SMART" id="SM00355">
    <property type="entry name" value="ZnF_C2H2"/>
    <property type="match status" value="5"/>
</dbReference>
<accession>A0A2G9RVJ7</accession>
<protein>
    <recommendedName>
        <fullName evidence="12">C2H2-type domain-containing protein</fullName>
    </recommendedName>
</protein>
<dbReference type="FunFam" id="3.30.160.60:FF:002343">
    <property type="entry name" value="Zinc finger protein 33A"/>
    <property type="match status" value="2"/>
</dbReference>
<keyword evidence="2" id="KW-0479">Metal-binding</keyword>
<keyword evidence="6" id="KW-0805">Transcription regulation</keyword>
<dbReference type="Proteomes" id="UP000228934">
    <property type="component" value="Unassembled WGS sequence"/>
</dbReference>
<dbReference type="FunFam" id="3.30.160.60:FF:001119">
    <property type="entry name" value="zinc finger protein 408"/>
    <property type="match status" value="1"/>
</dbReference>
<feature type="non-terminal residue" evidence="13">
    <location>
        <position position="350"/>
    </location>
</feature>
<feature type="domain" description="C2H2-type" evidence="12">
    <location>
        <begin position="179"/>
        <end position="206"/>
    </location>
</feature>
<evidence type="ECO:0000256" key="8">
    <source>
        <dbReference type="ARBA" id="ARBA00023163"/>
    </source>
</evidence>
<keyword evidence="8" id="KW-0804">Transcription</keyword>
<dbReference type="OrthoDB" id="427030at2759"/>
<dbReference type="Pfam" id="PF00096">
    <property type="entry name" value="zf-C2H2"/>
    <property type="match status" value="5"/>
</dbReference>
<dbReference type="PROSITE" id="PS50157">
    <property type="entry name" value="ZINC_FINGER_C2H2_2"/>
    <property type="match status" value="5"/>
</dbReference>
<organism evidence="13 14">
    <name type="scientific">Aquarana catesbeiana</name>
    <name type="common">American bullfrog</name>
    <name type="synonym">Rana catesbeiana</name>
    <dbReference type="NCBI Taxonomy" id="8400"/>
    <lineage>
        <taxon>Eukaryota</taxon>
        <taxon>Metazoa</taxon>
        <taxon>Chordata</taxon>
        <taxon>Craniata</taxon>
        <taxon>Vertebrata</taxon>
        <taxon>Euteleostomi</taxon>
        <taxon>Amphibia</taxon>
        <taxon>Batrachia</taxon>
        <taxon>Anura</taxon>
        <taxon>Neobatrachia</taxon>
        <taxon>Ranoidea</taxon>
        <taxon>Ranidae</taxon>
        <taxon>Aquarana</taxon>
    </lineage>
</organism>
<evidence type="ECO:0000256" key="7">
    <source>
        <dbReference type="ARBA" id="ARBA00023125"/>
    </source>
</evidence>
<feature type="compositionally biased region" description="Basic and acidic residues" evidence="11">
    <location>
        <begin position="69"/>
        <end position="85"/>
    </location>
</feature>
<feature type="compositionally biased region" description="Polar residues" evidence="11">
    <location>
        <begin position="50"/>
        <end position="65"/>
    </location>
</feature>
<evidence type="ECO:0000259" key="12">
    <source>
        <dbReference type="PROSITE" id="PS50157"/>
    </source>
</evidence>
<sequence length="350" mass="39709">GSHVGNTTERHNHLSADCYEEDKDITQYSLGVNPITRNINHRLYPLGRSMNPSNPEESSDQSHTVTPDMHQKSHTAEGTMDHSNSKESLNYGVHRGKSSLSSLVSGNLVLVRHEESSLSIRPYSCPDCGKCFILKGNLLRHQRVHTGERPFSCSECGKCFSQKGVLIRHQKSHTGERPFSCSECGKCFTEKASLQSHQRIHTGERPFSCLECGKRFTQQSILLRHQNIHTGENSFPCLECGKRFSRKGSLVGHQKLHARDRPFTFENGIYVWNTTERRRNLSTDNYEEHNDITRYSPGVNPIIQSLNPRPYQLGRSMDPSNPEEPSDPITYIYSRCPSETSHCGRNIRSI</sequence>
<dbReference type="GO" id="GO:0008270">
    <property type="term" value="F:zinc ion binding"/>
    <property type="evidence" value="ECO:0007669"/>
    <property type="project" value="UniProtKB-KW"/>
</dbReference>
<feature type="domain" description="C2H2-type" evidence="12">
    <location>
        <begin position="207"/>
        <end position="234"/>
    </location>
</feature>